<reference evidence="1" key="1">
    <citation type="journal article" date="2011" name="PLoS Biol.">
        <title>Gene gain and loss during evolution of obligate parasitism in the white rust pathogen of Arabidopsis thaliana.</title>
        <authorList>
            <person name="Kemen E."/>
            <person name="Gardiner A."/>
            <person name="Schultz-Larsen T."/>
            <person name="Kemen A.C."/>
            <person name="Balmuth A.L."/>
            <person name="Robert-Seilaniantz A."/>
            <person name="Bailey K."/>
            <person name="Holub E."/>
            <person name="Studholme D.J."/>
            <person name="Maclean D."/>
            <person name="Jones J.D."/>
        </authorList>
    </citation>
    <scope>NUCLEOTIDE SEQUENCE</scope>
</reference>
<dbReference type="HOGENOM" id="CLU_3128216_0_0_1"/>
<dbReference type="AlphaFoldDB" id="F0WF11"/>
<gene>
    <name evidence="1" type="primary">AlNc14C79G5205</name>
    <name evidence="2" type="synonym">AlNc14C237G9413</name>
    <name evidence="1" type="ORF">ALNC14_059360</name>
    <name evidence="2" type="ORF">ALNC14_105390</name>
</gene>
<evidence type="ECO:0000313" key="1">
    <source>
        <dbReference type="EMBL" id="CCA19793.1"/>
    </source>
</evidence>
<sequence>MFVSDKVTRFTQMIIVKKSALLHHLLSSVNRLVEAKTIPRMAEHTRSLNQ</sequence>
<dbReference type="EMBL" id="FR824124">
    <property type="protein sequence ID" value="CCA19793.1"/>
    <property type="molecule type" value="Genomic_DNA"/>
</dbReference>
<dbReference type="EMBL" id="FR824282">
    <property type="protein sequence ID" value="CCA24395.1"/>
    <property type="molecule type" value="Genomic_DNA"/>
</dbReference>
<evidence type="ECO:0000313" key="2">
    <source>
        <dbReference type="EMBL" id="CCA24395.1"/>
    </source>
</evidence>
<accession>F0WF11</accession>
<reference evidence="1" key="2">
    <citation type="submission" date="2011-02" db="EMBL/GenBank/DDBJ databases">
        <authorList>
            <person name="MacLean D."/>
        </authorList>
    </citation>
    <scope>NUCLEOTIDE SEQUENCE</scope>
</reference>
<name>F0WF11_9STRA</name>
<proteinExistence type="predicted"/>
<organism evidence="1">
    <name type="scientific">Albugo laibachii Nc14</name>
    <dbReference type="NCBI Taxonomy" id="890382"/>
    <lineage>
        <taxon>Eukaryota</taxon>
        <taxon>Sar</taxon>
        <taxon>Stramenopiles</taxon>
        <taxon>Oomycota</taxon>
        <taxon>Peronosporomycetes</taxon>
        <taxon>Albuginales</taxon>
        <taxon>Albuginaceae</taxon>
        <taxon>Albugo</taxon>
    </lineage>
</organism>
<protein>
    <submittedName>
        <fullName evidence="2">AlNc14C237G9413 protein</fullName>
    </submittedName>
    <submittedName>
        <fullName evidence="1">AlNc14C79G5205 protein</fullName>
    </submittedName>
</protein>